<evidence type="ECO:0000259" key="2">
    <source>
        <dbReference type="Pfam" id="PF12680"/>
    </source>
</evidence>
<reference evidence="3 4" key="1">
    <citation type="journal article" date="2012" name="J. Bacteriol.">
        <title>Genome Sequence of Idiomarina xiamenensis Type Strain 10-D-4.</title>
        <authorList>
            <person name="Lai Q."/>
            <person name="Wang L."/>
            <person name="Wang W."/>
            <person name="Shao Z."/>
        </authorList>
    </citation>
    <scope>NUCLEOTIDE SEQUENCE [LARGE SCALE GENOMIC DNA]</scope>
    <source>
        <strain evidence="3 4">10-D-4</strain>
    </source>
</reference>
<protein>
    <recommendedName>
        <fullName evidence="2">SnoaL-like domain-containing protein</fullName>
    </recommendedName>
</protein>
<accession>K2J9L2</accession>
<dbReference type="PATRIC" id="fig|740709.3.peg.2473"/>
<feature type="domain" description="SnoaL-like" evidence="2">
    <location>
        <begin position="32"/>
        <end position="135"/>
    </location>
</feature>
<dbReference type="InterPro" id="IPR032710">
    <property type="entry name" value="NTF2-like_dom_sf"/>
</dbReference>
<keyword evidence="1" id="KW-0732">Signal</keyword>
<dbReference type="RefSeq" id="WP_008489849.1">
    <property type="nucleotide sequence ID" value="NZ_AMRG01000019.1"/>
</dbReference>
<dbReference type="Gene3D" id="3.10.450.50">
    <property type="match status" value="1"/>
</dbReference>
<evidence type="ECO:0000256" key="1">
    <source>
        <dbReference type="SAM" id="SignalP"/>
    </source>
</evidence>
<dbReference type="STRING" id="740709.A10D4_12243"/>
<dbReference type="Pfam" id="PF12680">
    <property type="entry name" value="SnoaL_2"/>
    <property type="match status" value="1"/>
</dbReference>
<organism evidence="3 4">
    <name type="scientific">Idiomarina xiamenensis 10-D-4</name>
    <dbReference type="NCBI Taxonomy" id="740709"/>
    <lineage>
        <taxon>Bacteria</taxon>
        <taxon>Pseudomonadati</taxon>
        <taxon>Pseudomonadota</taxon>
        <taxon>Gammaproteobacteria</taxon>
        <taxon>Alteromonadales</taxon>
        <taxon>Idiomarinaceae</taxon>
        <taxon>Idiomarina</taxon>
    </lineage>
</organism>
<dbReference type="Proteomes" id="UP000014115">
    <property type="component" value="Unassembled WGS sequence"/>
</dbReference>
<dbReference type="EMBL" id="AMRG01000019">
    <property type="protein sequence ID" value="EKE79951.1"/>
    <property type="molecule type" value="Genomic_DNA"/>
</dbReference>
<gene>
    <name evidence="3" type="ORF">A10D4_12243</name>
</gene>
<feature type="signal peptide" evidence="1">
    <location>
        <begin position="1"/>
        <end position="21"/>
    </location>
</feature>
<dbReference type="OrthoDB" id="6387446at2"/>
<sequence>MFKPVAAMLGLVMLIATPVLAQASTDANKRAVQQLLTAFNQHDSQTIGRLLSDDVQWLAIEGEGVKPRVTDKEAMLDVVNTFFTECPSCRTELLSIQASKQRVTTIEKASWEKAGKPEQQQSVTVYEFSDGLISRVYYYPAE</sequence>
<dbReference type="SUPFAM" id="SSF54427">
    <property type="entry name" value="NTF2-like"/>
    <property type="match status" value="1"/>
</dbReference>
<proteinExistence type="predicted"/>
<feature type="chain" id="PRO_5003859129" description="SnoaL-like domain-containing protein" evidence="1">
    <location>
        <begin position="22"/>
        <end position="142"/>
    </location>
</feature>
<dbReference type="eggNOG" id="ENOG5033MZH">
    <property type="taxonomic scope" value="Bacteria"/>
</dbReference>
<evidence type="ECO:0000313" key="4">
    <source>
        <dbReference type="Proteomes" id="UP000014115"/>
    </source>
</evidence>
<dbReference type="InterPro" id="IPR037401">
    <property type="entry name" value="SnoaL-like"/>
</dbReference>
<keyword evidence="4" id="KW-1185">Reference proteome</keyword>
<dbReference type="AlphaFoldDB" id="K2J9L2"/>
<name>K2J9L2_9GAMM</name>
<evidence type="ECO:0000313" key="3">
    <source>
        <dbReference type="EMBL" id="EKE79951.1"/>
    </source>
</evidence>
<comment type="caution">
    <text evidence="3">The sequence shown here is derived from an EMBL/GenBank/DDBJ whole genome shotgun (WGS) entry which is preliminary data.</text>
</comment>